<dbReference type="GO" id="GO:0003723">
    <property type="term" value="F:RNA binding"/>
    <property type="evidence" value="ECO:0007669"/>
    <property type="project" value="InterPro"/>
</dbReference>
<dbReference type="InterPro" id="IPR002885">
    <property type="entry name" value="PPR_rpt"/>
</dbReference>
<evidence type="ECO:0000313" key="3">
    <source>
        <dbReference type="EMBL" id="GMH06856.1"/>
    </source>
</evidence>
<dbReference type="PANTHER" id="PTHR47926">
    <property type="entry name" value="PENTATRICOPEPTIDE REPEAT-CONTAINING PROTEIN"/>
    <property type="match status" value="1"/>
</dbReference>
<reference evidence="3" key="1">
    <citation type="submission" date="2023-05" db="EMBL/GenBank/DDBJ databases">
        <title>Nepenthes gracilis genome sequencing.</title>
        <authorList>
            <person name="Fukushima K."/>
        </authorList>
    </citation>
    <scope>NUCLEOTIDE SEQUENCE</scope>
    <source>
        <strain evidence="3">SING2019-196</strain>
    </source>
</reference>
<dbReference type="InterPro" id="IPR011990">
    <property type="entry name" value="TPR-like_helical_dom_sf"/>
</dbReference>
<evidence type="ECO:0000313" key="4">
    <source>
        <dbReference type="Proteomes" id="UP001279734"/>
    </source>
</evidence>
<evidence type="ECO:0000256" key="1">
    <source>
        <dbReference type="ARBA" id="ARBA00022737"/>
    </source>
</evidence>
<organism evidence="3 4">
    <name type="scientific">Nepenthes gracilis</name>
    <name type="common">Slender pitcher plant</name>
    <dbReference type="NCBI Taxonomy" id="150966"/>
    <lineage>
        <taxon>Eukaryota</taxon>
        <taxon>Viridiplantae</taxon>
        <taxon>Streptophyta</taxon>
        <taxon>Embryophyta</taxon>
        <taxon>Tracheophyta</taxon>
        <taxon>Spermatophyta</taxon>
        <taxon>Magnoliopsida</taxon>
        <taxon>eudicotyledons</taxon>
        <taxon>Gunneridae</taxon>
        <taxon>Pentapetalae</taxon>
        <taxon>Caryophyllales</taxon>
        <taxon>Nepenthaceae</taxon>
        <taxon>Nepenthes</taxon>
    </lineage>
</organism>
<dbReference type="NCBIfam" id="TIGR00756">
    <property type="entry name" value="PPR"/>
    <property type="match status" value="5"/>
</dbReference>
<dbReference type="Proteomes" id="UP001279734">
    <property type="component" value="Unassembled WGS sequence"/>
</dbReference>
<sequence>MASCLSCPPDALSRIPSFLNSTPKFEALSLFGPCKNSKQLKQIHGKIIRYNLFPDQLLLTKLLRHYSSYGEIDYATSLFQQMQAPTTFAWNLMIRAHAINGNPRQALLFYNLLIISALPPDKFTFPFVLKACAVSSSINKGKEVHAFAIKAGYSKDMFLKNTLLDLYLKCGELEYARLVFDKMRVRSVVSWTIMLAGLIGCGKLDSARALFDEMPVRNVVSWTAMIDGYVVNRRPEEVFDLFWQMQAEGLRPNEFTLVSLLRACTELGSLKLGAWVHDYAVKNGFEVGVYLGTALIDMYSKCGSLREARQVFDKMGNKSLATWNSMIASLGVHGCGEEALVLFQRMRDENVQPDAITFVGVLCACVQTHHVDEGLSLFKYMTEYCGIVPVLEHYICMFQLWNRAKMLQRPDNNRGI</sequence>
<gene>
    <name evidence="3" type="ORF">Nepgr_008696</name>
</gene>
<dbReference type="GO" id="GO:0009451">
    <property type="term" value="P:RNA modification"/>
    <property type="evidence" value="ECO:0007669"/>
    <property type="project" value="InterPro"/>
</dbReference>
<dbReference type="AlphaFoldDB" id="A0AAD3XJP8"/>
<feature type="repeat" description="PPR" evidence="2">
    <location>
        <begin position="218"/>
        <end position="252"/>
    </location>
</feature>
<evidence type="ECO:0000256" key="2">
    <source>
        <dbReference type="PROSITE-ProRule" id="PRU00708"/>
    </source>
</evidence>
<dbReference type="PANTHER" id="PTHR47926:SF359">
    <property type="entry name" value="PENTACOTRIPEPTIDE-REPEAT REGION OF PRORP DOMAIN-CONTAINING PROTEIN"/>
    <property type="match status" value="1"/>
</dbReference>
<dbReference type="EMBL" id="BSYO01000006">
    <property type="protein sequence ID" value="GMH06856.1"/>
    <property type="molecule type" value="Genomic_DNA"/>
</dbReference>
<dbReference type="Gene3D" id="1.25.40.10">
    <property type="entry name" value="Tetratricopeptide repeat domain"/>
    <property type="match status" value="3"/>
</dbReference>
<feature type="repeat" description="PPR" evidence="2">
    <location>
        <begin position="187"/>
        <end position="217"/>
    </location>
</feature>
<name>A0AAD3XJP8_NEPGR</name>
<keyword evidence="4" id="KW-1185">Reference proteome</keyword>
<dbReference type="PROSITE" id="PS51375">
    <property type="entry name" value="PPR"/>
    <property type="match status" value="3"/>
</dbReference>
<dbReference type="InterPro" id="IPR046960">
    <property type="entry name" value="PPR_At4g14850-like_plant"/>
</dbReference>
<protein>
    <recommendedName>
        <fullName evidence="5">Pentatricopeptide repeat-containing protein</fullName>
    </recommendedName>
</protein>
<accession>A0AAD3XJP8</accession>
<feature type="repeat" description="PPR" evidence="2">
    <location>
        <begin position="319"/>
        <end position="353"/>
    </location>
</feature>
<dbReference type="Pfam" id="PF01535">
    <property type="entry name" value="PPR"/>
    <property type="match status" value="3"/>
</dbReference>
<dbReference type="Pfam" id="PF13041">
    <property type="entry name" value="PPR_2"/>
    <property type="match status" value="2"/>
</dbReference>
<dbReference type="GO" id="GO:0099402">
    <property type="term" value="P:plant organ development"/>
    <property type="evidence" value="ECO:0007669"/>
    <property type="project" value="UniProtKB-ARBA"/>
</dbReference>
<comment type="caution">
    <text evidence="3">The sequence shown here is derived from an EMBL/GenBank/DDBJ whole genome shotgun (WGS) entry which is preliminary data.</text>
</comment>
<keyword evidence="1" id="KW-0677">Repeat</keyword>
<dbReference type="FunFam" id="1.25.40.10:FF:000158">
    <property type="entry name" value="pentatricopeptide repeat-containing protein At2g33680"/>
    <property type="match status" value="1"/>
</dbReference>
<dbReference type="FunFam" id="1.25.40.10:FF:000348">
    <property type="entry name" value="Pentatricopeptide repeat-containing protein chloroplastic"/>
    <property type="match status" value="1"/>
</dbReference>
<evidence type="ECO:0008006" key="5">
    <source>
        <dbReference type="Google" id="ProtNLM"/>
    </source>
</evidence>
<proteinExistence type="predicted"/>